<dbReference type="EMBL" id="JAWZYT010000553">
    <property type="protein sequence ID" value="KAK4321930.1"/>
    <property type="molecule type" value="Genomic_DNA"/>
</dbReference>
<feature type="domain" description="Mutator-like transposase" evidence="1">
    <location>
        <begin position="3"/>
        <end position="120"/>
    </location>
</feature>
<reference evidence="2" key="1">
    <citation type="submission" date="2023-11" db="EMBL/GenBank/DDBJ databases">
        <title>Genome assemblies of two species of porcelain crab, Petrolisthes cinctipes and Petrolisthes manimaculis (Anomura: Porcellanidae).</title>
        <authorList>
            <person name="Angst P."/>
        </authorList>
    </citation>
    <scope>NUCLEOTIDE SEQUENCE</scope>
    <source>
        <strain evidence="2">PB745_02</strain>
        <tissue evidence="2">Gill</tissue>
    </source>
</reference>
<name>A0AAE1Q820_9EUCA</name>
<organism evidence="2 3">
    <name type="scientific">Petrolisthes manimaculis</name>
    <dbReference type="NCBI Taxonomy" id="1843537"/>
    <lineage>
        <taxon>Eukaryota</taxon>
        <taxon>Metazoa</taxon>
        <taxon>Ecdysozoa</taxon>
        <taxon>Arthropoda</taxon>
        <taxon>Crustacea</taxon>
        <taxon>Multicrustacea</taxon>
        <taxon>Malacostraca</taxon>
        <taxon>Eumalacostraca</taxon>
        <taxon>Eucarida</taxon>
        <taxon>Decapoda</taxon>
        <taxon>Pleocyemata</taxon>
        <taxon>Anomura</taxon>
        <taxon>Galatheoidea</taxon>
        <taxon>Porcellanidae</taxon>
        <taxon>Petrolisthes</taxon>
    </lineage>
</organism>
<dbReference type="AlphaFoldDB" id="A0AAE1Q820"/>
<dbReference type="Proteomes" id="UP001292094">
    <property type="component" value="Unassembled WGS sequence"/>
</dbReference>
<sequence length="143" mass="16294">MMVYSNMDIGAGHVGMHKMLGNMSMKPLGKKYQYYQSVVLDAARKKVNDVLANSVRAAKDFYTANNGMYDMKVIFDGSWQKRGHTSNLALGAVKEAETGLVLDYETVSKMCEMCTRKTNLLQKKQISKEDFEKWLVDHKRKTL</sequence>
<protein>
    <recommendedName>
        <fullName evidence="1">Mutator-like transposase domain-containing protein</fullName>
    </recommendedName>
</protein>
<keyword evidence="3" id="KW-1185">Reference proteome</keyword>
<proteinExistence type="predicted"/>
<dbReference type="Pfam" id="PF20700">
    <property type="entry name" value="Mutator"/>
    <property type="match status" value="1"/>
</dbReference>
<gene>
    <name evidence="2" type="ORF">Pmani_007312</name>
</gene>
<accession>A0AAE1Q820</accession>
<dbReference type="InterPro" id="IPR049012">
    <property type="entry name" value="Mutator_transp_dom"/>
</dbReference>
<evidence type="ECO:0000313" key="2">
    <source>
        <dbReference type="EMBL" id="KAK4321930.1"/>
    </source>
</evidence>
<evidence type="ECO:0000259" key="1">
    <source>
        <dbReference type="Pfam" id="PF20700"/>
    </source>
</evidence>
<evidence type="ECO:0000313" key="3">
    <source>
        <dbReference type="Proteomes" id="UP001292094"/>
    </source>
</evidence>
<comment type="caution">
    <text evidence="2">The sequence shown here is derived from an EMBL/GenBank/DDBJ whole genome shotgun (WGS) entry which is preliminary data.</text>
</comment>